<gene>
    <name evidence="2" type="ORF">SAMN05216406_1862</name>
</gene>
<reference evidence="3" key="1">
    <citation type="submission" date="2016-10" db="EMBL/GenBank/DDBJ databases">
        <authorList>
            <person name="Varghese N."/>
            <person name="Submissions S."/>
        </authorList>
    </citation>
    <scope>NUCLEOTIDE SEQUENCE [LARGE SCALE GENOMIC DNA]</scope>
    <source>
        <strain evidence="3">Nm10</strain>
    </source>
</reference>
<dbReference type="InterPro" id="IPR047650">
    <property type="entry name" value="Transpos_IS110"/>
</dbReference>
<keyword evidence="1" id="KW-0175">Coiled coil</keyword>
<evidence type="ECO:0000313" key="2">
    <source>
        <dbReference type="EMBL" id="SDU37853.1"/>
    </source>
</evidence>
<feature type="coiled-coil region" evidence="1">
    <location>
        <begin position="94"/>
        <end position="132"/>
    </location>
</feature>
<evidence type="ECO:0000256" key="1">
    <source>
        <dbReference type="SAM" id="Coils"/>
    </source>
</evidence>
<name>A0A1H2I149_9PROT</name>
<dbReference type="Proteomes" id="UP000182882">
    <property type="component" value="Unassembled WGS sequence"/>
</dbReference>
<dbReference type="PANTHER" id="PTHR33055:SF3">
    <property type="entry name" value="PUTATIVE TRANSPOSASE FOR IS117-RELATED"/>
    <property type="match status" value="1"/>
</dbReference>
<evidence type="ECO:0008006" key="4">
    <source>
        <dbReference type="Google" id="ProtNLM"/>
    </source>
</evidence>
<dbReference type="EMBL" id="FNLN01000086">
    <property type="protein sequence ID" value="SDU37853.1"/>
    <property type="molecule type" value="Genomic_DNA"/>
</dbReference>
<dbReference type="PANTHER" id="PTHR33055">
    <property type="entry name" value="TRANSPOSASE FOR INSERTION SEQUENCE ELEMENT IS1111A"/>
    <property type="match status" value="1"/>
</dbReference>
<sequence length="157" mass="17701">MKTNKHDLADSEAICEAVNRPNMRFVSIKNVGQQAFLSMHRVRQGFVKARTAQANQIRGLLSEFGIVIPQGIRSIINRVPDILEDAGNDLPGSMRHLLKQLNDHLKQLSRQIEELELQIKLWHKENEASQRLEAIPGIGPITLGHCLLPSLIGPVYW</sequence>
<dbReference type="AlphaFoldDB" id="A0A1H2I149"/>
<evidence type="ECO:0000313" key="3">
    <source>
        <dbReference type="Proteomes" id="UP000182882"/>
    </source>
</evidence>
<accession>A0A1H2I149</accession>
<keyword evidence="3" id="KW-1185">Reference proteome</keyword>
<proteinExistence type="predicted"/>
<organism evidence="2 3">
    <name type="scientific">Nitrosomonas ureae</name>
    <dbReference type="NCBI Taxonomy" id="44577"/>
    <lineage>
        <taxon>Bacteria</taxon>
        <taxon>Pseudomonadati</taxon>
        <taxon>Pseudomonadota</taxon>
        <taxon>Betaproteobacteria</taxon>
        <taxon>Nitrosomonadales</taxon>
        <taxon>Nitrosomonadaceae</taxon>
        <taxon>Nitrosomonas</taxon>
    </lineage>
</organism>
<protein>
    <recommendedName>
        <fullName evidence="4">Transposase</fullName>
    </recommendedName>
</protein>